<proteinExistence type="predicted"/>
<dbReference type="Gene3D" id="1.10.357.10">
    <property type="entry name" value="Tetracycline Repressor, domain 2"/>
    <property type="match status" value="1"/>
</dbReference>
<feature type="compositionally biased region" description="Basic residues" evidence="3">
    <location>
        <begin position="53"/>
        <end position="63"/>
    </location>
</feature>
<feature type="region of interest" description="Disordered" evidence="3">
    <location>
        <begin position="1"/>
        <end position="22"/>
    </location>
</feature>
<dbReference type="GO" id="GO:0003677">
    <property type="term" value="F:DNA binding"/>
    <property type="evidence" value="ECO:0007669"/>
    <property type="project" value="UniProtKB-UniRule"/>
</dbReference>
<dbReference type="Pfam" id="PF00440">
    <property type="entry name" value="TetR_N"/>
    <property type="match status" value="1"/>
</dbReference>
<feature type="region of interest" description="Disordered" evidence="3">
    <location>
        <begin position="37"/>
        <end position="72"/>
    </location>
</feature>
<dbReference type="InterPro" id="IPR036271">
    <property type="entry name" value="Tet_transcr_reg_TetR-rel_C_sf"/>
</dbReference>
<feature type="domain" description="HTH tetR-type" evidence="4">
    <location>
        <begin position="62"/>
        <end position="122"/>
    </location>
</feature>
<dbReference type="InterPro" id="IPR001647">
    <property type="entry name" value="HTH_TetR"/>
</dbReference>
<evidence type="ECO:0000313" key="6">
    <source>
        <dbReference type="Proteomes" id="UP000280197"/>
    </source>
</evidence>
<dbReference type="SUPFAM" id="SSF48498">
    <property type="entry name" value="Tetracyclin repressor-like, C-terminal domain"/>
    <property type="match status" value="1"/>
</dbReference>
<dbReference type="AlphaFoldDB" id="A0A3Q9BUU0"/>
<dbReference type="SUPFAM" id="SSF46689">
    <property type="entry name" value="Homeodomain-like"/>
    <property type="match status" value="1"/>
</dbReference>
<keyword evidence="1 2" id="KW-0238">DNA-binding</keyword>
<dbReference type="InterPro" id="IPR009057">
    <property type="entry name" value="Homeodomain-like_sf"/>
</dbReference>
<evidence type="ECO:0000259" key="4">
    <source>
        <dbReference type="PROSITE" id="PS50977"/>
    </source>
</evidence>
<evidence type="ECO:0000313" key="5">
    <source>
        <dbReference type="EMBL" id="AZP14940.1"/>
    </source>
</evidence>
<reference evidence="5 6" key="1">
    <citation type="submission" date="2018-12" db="EMBL/GenBank/DDBJ databases">
        <authorList>
            <person name="Li K."/>
        </authorList>
    </citation>
    <scope>NUCLEOTIDE SEQUENCE [LARGE SCALE GENOMIC DNA]</scope>
    <source>
        <strain evidence="6">CR22</strain>
    </source>
</reference>
<feature type="DNA-binding region" description="H-T-H motif" evidence="2">
    <location>
        <begin position="85"/>
        <end position="104"/>
    </location>
</feature>
<organism evidence="5 6">
    <name type="scientific">Streptomyces aquilus</name>
    <dbReference type="NCBI Taxonomy" id="2548456"/>
    <lineage>
        <taxon>Bacteria</taxon>
        <taxon>Bacillati</taxon>
        <taxon>Actinomycetota</taxon>
        <taxon>Actinomycetes</taxon>
        <taxon>Kitasatosporales</taxon>
        <taxon>Streptomycetaceae</taxon>
        <taxon>Streptomyces</taxon>
    </lineage>
</organism>
<protein>
    <submittedName>
        <fullName evidence="5">TetR/AcrR family transcriptional regulator</fullName>
    </submittedName>
</protein>
<name>A0A3Q9BUU0_9ACTN</name>
<dbReference type="PROSITE" id="PS50977">
    <property type="entry name" value="HTH_TETR_2"/>
    <property type="match status" value="1"/>
</dbReference>
<dbReference type="KEGG" id="saqu:EJC51_01535"/>
<evidence type="ECO:0000256" key="1">
    <source>
        <dbReference type="ARBA" id="ARBA00023125"/>
    </source>
</evidence>
<gene>
    <name evidence="5" type="ORF">EJC51_01535</name>
</gene>
<accession>A0A3Q9BUU0</accession>
<dbReference type="EMBL" id="CP034463">
    <property type="protein sequence ID" value="AZP14940.1"/>
    <property type="molecule type" value="Genomic_DNA"/>
</dbReference>
<evidence type="ECO:0000256" key="2">
    <source>
        <dbReference type="PROSITE-ProRule" id="PRU00335"/>
    </source>
</evidence>
<keyword evidence="6" id="KW-1185">Reference proteome</keyword>
<evidence type="ECO:0000256" key="3">
    <source>
        <dbReference type="SAM" id="MobiDB-lite"/>
    </source>
</evidence>
<sequence>MAQQVVTRRVADTGKNPTSEREDVLAAAAGCRARTSGNTQATAAPGCGAVGARPRRGAARRRGTQSPTHPAAARRLLSREGLGVPMTAIAREAGVGNTTLFRRFGMREQLIDAAFTDRVETHHSLVAACSDDPDTWQGFADYVRGLSALRAADPTFVEVLTMTFPGGVVETRRAEAARGALRTISRAREAGYLRQNFDDRDLTLILPANSGTLRASGATAPKASHRLVAQLLRAYATADAPVEPVPEAPQRTELYHTMIGVIRSRTA</sequence>
<dbReference type="Proteomes" id="UP000280197">
    <property type="component" value="Chromosome"/>
</dbReference>
<feature type="compositionally biased region" description="Low complexity" evidence="3">
    <location>
        <begin position="43"/>
        <end position="52"/>
    </location>
</feature>